<proteinExistence type="predicted"/>
<dbReference type="InterPro" id="IPR016032">
    <property type="entry name" value="Sig_transdc_resp-reg_C-effctor"/>
</dbReference>
<evidence type="ECO:0000313" key="2">
    <source>
        <dbReference type="EMBL" id="MEQ0558020.1"/>
    </source>
</evidence>
<dbReference type="Proteomes" id="UP001440984">
    <property type="component" value="Unassembled WGS sequence"/>
</dbReference>
<accession>A0ABV0L6T7</accession>
<dbReference type="InterPro" id="IPR036388">
    <property type="entry name" value="WH-like_DNA-bd_sf"/>
</dbReference>
<organism evidence="2 3">
    <name type="scientific">Amycolatopsis melonis</name>
    <dbReference type="NCBI Taxonomy" id="3156488"/>
    <lineage>
        <taxon>Bacteria</taxon>
        <taxon>Bacillati</taxon>
        <taxon>Actinomycetota</taxon>
        <taxon>Actinomycetes</taxon>
        <taxon>Pseudonocardiales</taxon>
        <taxon>Pseudonocardiaceae</taxon>
        <taxon>Amycolatopsis</taxon>
    </lineage>
</organism>
<gene>
    <name evidence="2" type="ORF">ABJI51_02970</name>
</gene>
<reference evidence="2 3" key="1">
    <citation type="submission" date="2024-05" db="EMBL/GenBank/DDBJ databases">
        <authorList>
            <person name="Zhao H."/>
            <person name="Xu Y."/>
            <person name="Lin S."/>
            <person name="Spain J.C."/>
            <person name="Zhou N.-Y."/>
        </authorList>
    </citation>
    <scope>NUCLEOTIDE SEQUENCE [LARGE SCALE GENOMIC DNA]</scope>
    <source>
        <strain evidence="2 3">NEAU-NG30</strain>
    </source>
</reference>
<protein>
    <submittedName>
        <fullName evidence="2">LuxR C-terminal-related transcriptional regulator</fullName>
    </submittedName>
</protein>
<dbReference type="PROSITE" id="PS50043">
    <property type="entry name" value="HTH_LUXR_2"/>
    <property type="match status" value="1"/>
</dbReference>
<comment type="caution">
    <text evidence="2">The sequence shown here is derived from an EMBL/GenBank/DDBJ whole genome shotgun (WGS) entry which is preliminary data.</text>
</comment>
<evidence type="ECO:0000259" key="1">
    <source>
        <dbReference type="PROSITE" id="PS50043"/>
    </source>
</evidence>
<keyword evidence="3" id="KW-1185">Reference proteome</keyword>
<dbReference type="RefSeq" id="WP_348947348.1">
    <property type="nucleotide sequence ID" value="NZ_JBDZYD010000001.1"/>
</dbReference>
<name>A0ABV0L6T7_9PSEU</name>
<feature type="domain" description="HTH luxR-type" evidence="1">
    <location>
        <begin position="816"/>
        <end position="881"/>
    </location>
</feature>
<dbReference type="SUPFAM" id="SSF46894">
    <property type="entry name" value="C-terminal effector domain of the bipartite response regulators"/>
    <property type="match status" value="1"/>
</dbReference>
<evidence type="ECO:0000313" key="3">
    <source>
        <dbReference type="Proteomes" id="UP001440984"/>
    </source>
</evidence>
<dbReference type="Gene3D" id="1.10.10.10">
    <property type="entry name" value="Winged helix-like DNA-binding domain superfamily/Winged helix DNA-binding domain"/>
    <property type="match status" value="1"/>
</dbReference>
<dbReference type="InterPro" id="IPR000792">
    <property type="entry name" value="Tscrpt_reg_LuxR_C"/>
</dbReference>
<dbReference type="SMART" id="SM00421">
    <property type="entry name" value="HTH_LUXR"/>
    <property type="match status" value="1"/>
</dbReference>
<sequence length="885" mass="95066">MQPDRFVPPSERIALEVVEALRTPGRPVLTVLSGPAGPDLTAVEACLTRHLTEDPPPGFAQVRVVDLAFAGSASGAAQLERIPPSALLRAAAGTLLLLKDVHLMPADGIGSLDTLVRQLATTKSACVCTVGLPLPAAAREAFHESAARLHRDGLLHHVTLRPLPRAELPALATGLLGAVPEPLLTDRLWQVTRGWPAVVETALRLGQANDLVRVVDRHAYTTGAPPPSRISGQHELLTAIRRRGATAWAAAKAIAVLRLLGPAATRLVAEALGTSEAQARHELDLLAGAGVLRHSRARDTWTFRQPVVAIALTAALGPYERRRLAQIAVQALWSGTARTAEPAYLPDQLVKAGRLVDPGRAAAELLAHARAVPPGGEEQALPWLRAAAELTADPAERARILLLHARTAFGGGDPVQALESAETVLRSHAAEIPEGELLDVCFVYLTALSEAGRRDELAEIAGGSASPVTAGGPLEGLVARAFALSLLGRWRETHELVRRIGADPCYPKVAGAVRLFGSVVDLWLGDRTAFDHDAAELGRRIEAGERPSAELDAHVGALVALSELRQADQLLKDAPQVPVRLSTPERMILTVGAGRFDDAMELARKHIAASAAGGCDPVETVLFQLVSTIQLCRGRLSRARELLATARARGPAMPHLLAIPEALYERAHGEFGRTESILRSAVYQAEQNGVVAHADLLWIALADIAVRTQRTEPLPQYLRKLEQVAARMGTERAEFNRLTLHALVHADNAAAKGAMELLRLRDQPLEQAVALERFVRYGLGEPAALLPESYAIFGEMDALMSRSWSRTLMRQYGVQVPGRQTTLAENERLLAVLVAEGLGNKQIATLLQTGEKSVEGRLTRLFQRTGYRSRVELATAILTGQFSET</sequence>
<dbReference type="EMBL" id="JBDZYD010000001">
    <property type="protein sequence ID" value="MEQ0558020.1"/>
    <property type="molecule type" value="Genomic_DNA"/>
</dbReference>